<feature type="domain" description="P/Homo B" evidence="5">
    <location>
        <begin position="644"/>
        <end position="800"/>
    </location>
</feature>
<keyword evidence="2 4" id="KW-0732">Signal</keyword>
<dbReference type="Pfam" id="PF13583">
    <property type="entry name" value="Reprolysin_4"/>
    <property type="match status" value="1"/>
</dbReference>
<dbReference type="Pfam" id="PF18962">
    <property type="entry name" value="Por_Secre_tail"/>
    <property type="match status" value="1"/>
</dbReference>
<reference evidence="6 7" key="1">
    <citation type="submission" date="2016-11" db="EMBL/GenBank/DDBJ databases">
        <title>Whole genomes of Flavobacteriaceae.</title>
        <authorList>
            <person name="Stine C."/>
            <person name="Li C."/>
            <person name="Tadesse D."/>
        </authorList>
    </citation>
    <scope>NUCLEOTIDE SEQUENCE [LARGE SCALE GENOMIC DNA]</scope>
    <source>
        <strain evidence="6 7">DSM 18292</strain>
    </source>
</reference>
<accession>A0A226HMN0</accession>
<feature type="signal peptide" evidence="4">
    <location>
        <begin position="1"/>
        <end position="19"/>
    </location>
</feature>
<evidence type="ECO:0000256" key="3">
    <source>
        <dbReference type="ARBA" id="ARBA00022801"/>
    </source>
</evidence>
<name>A0A226HMN0_9FLAO</name>
<dbReference type="InterPro" id="IPR008979">
    <property type="entry name" value="Galactose-bd-like_sf"/>
</dbReference>
<sequence>MKKKLLFLVLTFYCLQIQAQHTDLWQKVTGSTVSDKNASDKTSGKFYYNLDVDLLKKKLSSVTAKKSGSGSYEITIPDLDGAFEKFTVWESSNFEPELQAKYPDIKSYQGRGVDDKTAKIHFSFAPIGMQVMVSREDKPNEYVEVHAKSKNEYVLFSAENNDSSDGITCETLDADTNIDNLVTTAKGSVDTGVFKKFRLALSCTGEYAQYFGGTKEGALAGMNATLTRVNAILNKDLSMELVLIANTDAVIYTDPMTDPYSDATSWRIRRVWVNEVQQTMTAEIGEANYDIGHLFGLSGGGGLATVGAVCNSPAPGGSFGKAAACSSTAGKRAPKGDSFDLMVTHEIGHQLGASHAYSYQINGTSTSNEPASGSTIMSYAGVTRKYDLQEEPDDYFSHASILQIQNKLAGKTCSQNINLTDAPPLVDAGTDYTIPINTPFVLKGTGSSSAGSQLTYTWEQNDPAITTDADDSFAYPAKPDGPLFRSVYPGVSPVRYMPALRAVLQNKLSTNWESVSSVSRTLHFSITARNNAALGMAQTSADEMIVNVSAEAGPFVVTSQNRDDINWEKGSSQLVTWDVNNTDKLQGSSAVNIKLSIDGGLTYPIILASNTPNDGSRLIVTPTNIPTSLKCRILVEPSGNIYYAVNSRSFSIGYKAPVICNSYTFDSFTIPINNRFTERTVAVPPLKGKIENISVAVSLKHQRSSDLEIEIVSPQGTKVKLFQENCDAKNDILELVFDDFGIDLDCYDSTRQVVLPVDVLEIFKAENPEGVWTFRIVDRYLGYSGRVNTASLVICTSEIPIEETKPELENTAFAVYPNPNKGSFTVELYTQSLHGVKVYVHDAFGKNVYADTFESSFYFSQKINLPGLSAGVYLVTVIDGSQKMVKKIVVY</sequence>
<dbReference type="InterPro" id="IPR024079">
    <property type="entry name" value="MetalloPept_cat_dom_sf"/>
</dbReference>
<evidence type="ECO:0000256" key="2">
    <source>
        <dbReference type="ARBA" id="ARBA00022729"/>
    </source>
</evidence>
<proteinExistence type="predicted"/>
<dbReference type="Proteomes" id="UP000198345">
    <property type="component" value="Unassembled WGS sequence"/>
</dbReference>
<dbReference type="OrthoDB" id="9792152at2"/>
<dbReference type="GO" id="GO:0006508">
    <property type="term" value="P:proteolysis"/>
    <property type="evidence" value="ECO:0007669"/>
    <property type="project" value="UniProtKB-KW"/>
</dbReference>
<evidence type="ECO:0000256" key="1">
    <source>
        <dbReference type="ARBA" id="ARBA00022670"/>
    </source>
</evidence>
<comment type="caution">
    <text evidence="6">The sequence shown here is derived from an EMBL/GenBank/DDBJ whole genome shotgun (WGS) entry which is preliminary data.</text>
</comment>
<dbReference type="NCBIfam" id="TIGR04183">
    <property type="entry name" value="Por_Secre_tail"/>
    <property type="match status" value="1"/>
</dbReference>
<feature type="chain" id="PRO_5012149644" evidence="4">
    <location>
        <begin position="20"/>
        <end position="891"/>
    </location>
</feature>
<organism evidence="6 7">
    <name type="scientific">Flavobacterium hercynium</name>
    <dbReference type="NCBI Taxonomy" id="387094"/>
    <lineage>
        <taxon>Bacteria</taxon>
        <taxon>Pseudomonadati</taxon>
        <taxon>Bacteroidota</taxon>
        <taxon>Flavobacteriia</taxon>
        <taxon>Flavobacteriales</taxon>
        <taxon>Flavobacteriaceae</taxon>
        <taxon>Flavobacterium</taxon>
    </lineage>
</organism>
<dbReference type="SUPFAM" id="SSF55486">
    <property type="entry name" value="Metalloproteases ('zincins'), catalytic domain"/>
    <property type="match status" value="1"/>
</dbReference>
<dbReference type="GO" id="GO:0004252">
    <property type="term" value="F:serine-type endopeptidase activity"/>
    <property type="evidence" value="ECO:0007669"/>
    <property type="project" value="InterPro"/>
</dbReference>
<gene>
    <name evidence="6" type="ORF">B0A66_03965</name>
</gene>
<keyword evidence="3" id="KW-0378">Hydrolase</keyword>
<evidence type="ECO:0000313" key="6">
    <source>
        <dbReference type="EMBL" id="OXA94886.1"/>
    </source>
</evidence>
<dbReference type="SUPFAM" id="SSF49785">
    <property type="entry name" value="Galactose-binding domain-like"/>
    <property type="match status" value="1"/>
</dbReference>
<dbReference type="InterPro" id="IPR002884">
    <property type="entry name" value="P_dom"/>
</dbReference>
<dbReference type="EMBL" id="MUGW01000008">
    <property type="protein sequence ID" value="OXA94886.1"/>
    <property type="molecule type" value="Genomic_DNA"/>
</dbReference>
<dbReference type="GO" id="GO:0008237">
    <property type="term" value="F:metallopeptidase activity"/>
    <property type="evidence" value="ECO:0007669"/>
    <property type="project" value="InterPro"/>
</dbReference>
<dbReference type="Gene3D" id="2.60.120.260">
    <property type="entry name" value="Galactose-binding domain-like"/>
    <property type="match status" value="1"/>
</dbReference>
<dbReference type="RefSeq" id="WP_089048549.1">
    <property type="nucleotide sequence ID" value="NZ_FXTV01000002.1"/>
</dbReference>
<dbReference type="Gene3D" id="3.40.390.10">
    <property type="entry name" value="Collagenase (Catalytic Domain)"/>
    <property type="match status" value="1"/>
</dbReference>
<dbReference type="PROSITE" id="PS51829">
    <property type="entry name" value="P_HOMO_B"/>
    <property type="match status" value="1"/>
</dbReference>
<dbReference type="Pfam" id="PF01483">
    <property type="entry name" value="P_proprotein"/>
    <property type="match status" value="1"/>
</dbReference>
<evidence type="ECO:0000313" key="7">
    <source>
        <dbReference type="Proteomes" id="UP000198345"/>
    </source>
</evidence>
<dbReference type="InterPro" id="IPR026444">
    <property type="entry name" value="Secre_tail"/>
</dbReference>
<evidence type="ECO:0000256" key="4">
    <source>
        <dbReference type="SAM" id="SignalP"/>
    </source>
</evidence>
<protein>
    <submittedName>
        <fullName evidence="6">Propanediol utilization protein</fullName>
    </submittedName>
</protein>
<keyword evidence="1" id="KW-0645">Protease</keyword>
<keyword evidence="7" id="KW-1185">Reference proteome</keyword>
<evidence type="ECO:0000259" key="5">
    <source>
        <dbReference type="PROSITE" id="PS51829"/>
    </source>
</evidence>
<dbReference type="AlphaFoldDB" id="A0A226HMN0"/>